<dbReference type="InterPro" id="IPR018200">
    <property type="entry name" value="USP_CS"/>
</dbReference>
<dbReference type="GO" id="GO:0005509">
    <property type="term" value="F:calcium ion binding"/>
    <property type="evidence" value="ECO:0007669"/>
    <property type="project" value="InterPro"/>
</dbReference>
<dbReference type="PROSITE" id="PS00973">
    <property type="entry name" value="USP_2"/>
    <property type="match status" value="1"/>
</dbReference>
<dbReference type="InterPro" id="IPR038765">
    <property type="entry name" value="Papain-like_cys_pep_sf"/>
</dbReference>
<protein>
    <recommendedName>
        <fullName evidence="6">USP domain-containing protein</fullName>
    </recommendedName>
</protein>
<dbReference type="PROSITE" id="PS00972">
    <property type="entry name" value="USP_1"/>
    <property type="match status" value="1"/>
</dbReference>
<evidence type="ECO:0008006" key="6">
    <source>
        <dbReference type="Google" id="ProtNLM"/>
    </source>
</evidence>
<evidence type="ECO:0000259" key="3">
    <source>
        <dbReference type="PROSITE" id="PS50235"/>
    </source>
</evidence>
<dbReference type="InterPro" id="IPR011992">
    <property type="entry name" value="EF-hand-dom_pair"/>
</dbReference>
<dbReference type="Gene3D" id="3.90.70.10">
    <property type="entry name" value="Cysteine proteinases"/>
    <property type="match status" value="1"/>
</dbReference>
<dbReference type="GO" id="GO:0016579">
    <property type="term" value="P:protein deubiquitination"/>
    <property type="evidence" value="ECO:0007669"/>
    <property type="project" value="InterPro"/>
</dbReference>
<name>A0A418AZG5_9STRA</name>
<evidence type="ECO:0000259" key="2">
    <source>
        <dbReference type="PROSITE" id="PS50222"/>
    </source>
</evidence>
<evidence type="ECO:0000313" key="5">
    <source>
        <dbReference type="Proteomes" id="UP000285060"/>
    </source>
</evidence>
<feature type="domain" description="USP" evidence="3">
    <location>
        <begin position="497"/>
        <end position="980"/>
    </location>
</feature>
<dbReference type="Proteomes" id="UP000285060">
    <property type="component" value="Unassembled WGS sequence"/>
</dbReference>
<feature type="domain" description="EF-hand" evidence="2">
    <location>
        <begin position="96"/>
        <end position="131"/>
    </location>
</feature>
<dbReference type="InterPro" id="IPR028889">
    <property type="entry name" value="USP"/>
</dbReference>
<dbReference type="Gene3D" id="1.10.238.10">
    <property type="entry name" value="EF-hand"/>
    <property type="match status" value="1"/>
</dbReference>
<reference evidence="4 5" key="1">
    <citation type="submission" date="2018-08" db="EMBL/GenBank/DDBJ databases">
        <title>Aphanomyces genome sequencing and annotation.</title>
        <authorList>
            <person name="Minardi D."/>
            <person name="Oidtmann B."/>
            <person name="Van Der Giezen M."/>
            <person name="Studholme D.J."/>
        </authorList>
    </citation>
    <scope>NUCLEOTIDE SEQUENCE [LARGE SCALE GENOMIC DNA]</scope>
    <source>
        <strain evidence="4 5">NJM0002</strain>
    </source>
</reference>
<dbReference type="PANTHER" id="PTHR21646">
    <property type="entry name" value="UBIQUITIN CARBOXYL-TERMINAL HYDROLASE"/>
    <property type="match status" value="1"/>
</dbReference>
<accession>A0A418AZG5</accession>
<organism evidence="4 5">
    <name type="scientific">Aphanomyces invadans</name>
    <dbReference type="NCBI Taxonomy" id="157072"/>
    <lineage>
        <taxon>Eukaryota</taxon>
        <taxon>Sar</taxon>
        <taxon>Stramenopiles</taxon>
        <taxon>Oomycota</taxon>
        <taxon>Saprolegniomycetes</taxon>
        <taxon>Saprolegniales</taxon>
        <taxon>Verrucalvaceae</taxon>
        <taxon>Aphanomyces</taxon>
    </lineage>
</organism>
<dbReference type="EMBL" id="QUSY01000250">
    <property type="protein sequence ID" value="RHY31038.1"/>
    <property type="molecule type" value="Genomic_DNA"/>
</dbReference>
<dbReference type="PROSITE" id="PS50235">
    <property type="entry name" value="USP_3"/>
    <property type="match status" value="1"/>
</dbReference>
<dbReference type="InterPro" id="IPR002048">
    <property type="entry name" value="EF_hand_dom"/>
</dbReference>
<proteinExistence type="predicted"/>
<dbReference type="SUPFAM" id="SSF54001">
    <property type="entry name" value="Cysteine proteinases"/>
    <property type="match status" value="1"/>
</dbReference>
<evidence type="ECO:0000256" key="1">
    <source>
        <dbReference type="SAM" id="MobiDB-lite"/>
    </source>
</evidence>
<dbReference type="GO" id="GO:0004843">
    <property type="term" value="F:cysteine-type deubiquitinase activity"/>
    <property type="evidence" value="ECO:0007669"/>
    <property type="project" value="InterPro"/>
</dbReference>
<dbReference type="AlphaFoldDB" id="A0A418AZG5"/>
<evidence type="ECO:0000313" key="4">
    <source>
        <dbReference type="EMBL" id="RHY31038.1"/>
    </source>
</evidence>
<dbReference type="PROSITE" id="PS50222">
    <property type="entry name" value="EF_HAND_2"/>
    <property type="match status" value="1"/>
</dbReference>
<dbReference type="SUPFAM" id="SSF47473">
    <property type="entry name" value="EF-hand"/>
    <property type="match status" value="1"/>
</dbReference>
<dbReference type="VEuPathDB" id="FungiDB:H310_06798"/>
<dbReference type="InterPro" id="IPR050185">
    <property type="entry name" value="Ub_carboxyl-term_hydrolase"/>
</dbReference>
<dbReference type="InterPro" id="IPR001394">
    <property type="entry name" value="Peptidase_C19_UCH"/>
</dbReference>
<dbReference type="VEuPathDB" id="FungiDB:H310_07888"/>
<keyword evidence="5" id="KW-1185">Reference proteome</keyword>
<sequence length="1107" mass="122249">MWSSMLGLPDTILRQSVAEARLGEVETRRATQAFHRASGHGQMTKQVFVHSVVRELLPNFPMPLAERLFGCINVDLSGMLKYKEFISTVCVLKVGTPREQLKLVFRVLDSTESGYITRKDVRTMLSWVMASTPDSFDATDGGGMPWTAATFESTLAYLDCVASDSRDQHADDAPTLRDWMMHLTFAAHASMLEGLRCLFDLFVDVTNSTSPPSPTSSVVSDLAELVYHLVPAPTFVLNRPFWQSHIAPPPLPHDVAQWTDQLVVDSDKAHVTFADFCGWLSGQQPALLHALHECCDMVHVRLLGDKVKPETAVQVVLGLLQVYDSATNAGVPGQEWYRTSAAMWQPFLDFDDNHELEAKLRLTAPDHDGATITQLDHVFVNRATFDALCLVMLSGRTPQQYAPVLVRMATGGPFAAPFTSSAPFYRPAGADKWLPWPVEQSTGAAPTLAELAPDVTLVEMTWQNDLHAANDGAVAPPPTPPSDVVDGATLGPTPAAVGLSNLGNSCFMNAVLQCLFHTMPLQEYFVSDEYLYDLNVWNKYGMQGVFAAVYGELARVMSSNRSRPIAPLTFKLAIGKLYPQFQGHLQHDAHECLSVLLQGLSEDLSRPLRAPSLSPSALKSTIQTVKPYVDLPDSNGRPDADVAFEWWRAHVLRDPSIVTALFTGQFKSALDCSACGQTSNRFEPFSFLQVPLPPSLQRWRTVYVHVGHGRPIQKRKVRLDSRATTADLVAALRHQDKELPDASSSDPVQIVAILHGHKIHTIVQPKQLLVDIAQDLHVYSYQGNYPETVDMYCSKCTTSLPHTKRLALWSTPPILVVQLKRFQTISETQSMVKAETSIRFPTTLSLARFLATTSNGTPHDISTAPRDNVVATTYGDPDDATTHDGGNNDHVLPIPTTFVWKNDISVTFPYPTATAAPHHQDYNLYGIVCHVGVLGAGHYIAYVHEAGTWWCVDDMTVTAVADLNLSKLMCAAYLLFYERKDMESVAMDKWFKRAETAHGSGIQMLFKNTEKGASAGPPVMTLPTKPTHAHPPSKLFPPVSQSTDDDDATARQLAAMEAEDDADHKELMQLYEVREVSLTYANDLDILLHRLDAYSSTITDENNESDH</sequence>
<dbReference type="Pfam" id="PF00443">
    <property type="entry name" value="UCH"/>
    <property type="match status" value="1"/>
</dbReference>
<feature type="region of interest" description="Disordered" evidence="1">
    <location>
        <begin position="1025"/>
        <end position="1046"/>
    </location>
</feature>
<dbReference type="PANTHER" id="PTHR21646:SF76">
    <property type="entry name" value="UBIQUITIN CARBOXYL-TERMINAL HYDROLASE 32"/>
    <property type="match status" value="1"/>
</dbReference>
<gene>
    <name evidence="4" type="ORF">DYB32_006654</name>
</gene>
<comment type="caution">
    <text evidence="4">The sequence shown here is derived from an EMBL/GenBank/DDBJ whole genome shotgun (WGS) entry which is preliminary data.</text>
</comment>